<dbReference type="OrthoDB" id="5828826at2"/>
<dbReference type="Proteomes" id="UP000321922">
    <property type="component" value="Unassembled WGS sequence"/>
</dbReference>
<gene>
    <name evidence="1" type="ORF">VSA01S_02850</name>
</gene>
<dbReference type="AlphaFoldDB" id="A0A511QA36"/>
<evidence type="ECO:0008006" key="3">
    <source>
        <dbReference type="Google" id="ProtNLM"/>
    </source>
</evidence>
<dbReference type="RefSeq" id="WP_039978916.1">
    <property type="nucleotide sequence ID" value="NZ_BAOJ01000005.1"/>
</dbReference>
<proteinExistence type="predicted"/>
<reference evidence="1 2" key="1">
    <citation type="submission" date="2019-07" db="EMBL/GenBank/DDBJ databases">
        <title>Whole genome shotgun sequence of Vibrio sagamiensis NBRC 104589.</title>
        <authorList>
            <person name="Hosoyama A."/>
            <person name="Uohara A."/>
            <person name="Ohji S."/>
            <person name="Ichikawa N."/>
        </authorList>
    </citation>
    <scope>NUCLEOTIDE SEQUENCE [LARGE SCALE GENOMIC DNA]</scope>
    <source>
        <strain evidence="1 2">NBRC 104589</strain>
    </source>
</reference>
<evidence type="ECO:0000313" key="1">
    <source>
        <dbReference type="EMBL" id="GEM74173.1"/>
    </source>
</evidence>
<sequence>MRHSIYVKLAAILLHADLKRETRQWQRMIRRQSYHVSALNTHLLKDIGLDFEGRSNRAYIPDTVKTERKTRHLRRVLSLRIMT</sequence>
<protein>
    <recommendedName>
        <fullName evidence="3">DUF1127 domain-containing protein</fullName>
    </recommendedName>
</protein>
<accession>A0A511QA36</accession>
<evidence type="ECO:0000313" key="2">
    <source>
        <dbReference type="Proteomes" id="UP000321922"/>
    </source>
</evidence>
<keyword evidence="2" id="KW-1185">Reference proteome</keyword>
<organism evidence="1 2">
    <name type="scientific">Vibrio sagamiensis NBRC 104589</name>
    <dbReference type="NCBI Taxonomy" id="1219064"/>
    <lineage>
        <taxon>Bacteria</taxon>
        <taxon>Pseudomonadati</taxon>
        <taxon>Pseudomonadota</taxon>
        <taxon>Gammaproteobacteria</taxon>
        <taxon>Vibrionales</taxon>
        <taxon>Vibrionaceae</taxon>
        <taxon>Vibrio</taxon>
    </lineage>
</organism>
<comment type="caution">
    <text evidence="1">The sequence shown here is derived from an EMBL/GenBank/DDBJ whole genome shotgun (WGS) entry which is preliminary data.</text>
</comment>
<name>A0A511QA36_9VIBR</name>
<dbReference type="EMBL" id="BJXJ01000002">
    <property type="protein sequence ID" value="GEM74173.1"/>
    <property type="molecule type" value="Genomic_DNA"/>
</dbReference>